<evidence type="ECO:0000313" key="1">
    <source>
        <dbReference type="EMBL" id="KAK4018300.1"/>
    </source>
</evidence>
<organism evidence="1 2">
    <name type="scientific">Daphnia magna</name>
    <dbReference type="NCBI Taxonomy" id="35525"/>
    <lineage>
        <taxon>Eukaryota</taxon>
        <taxon>Metazoa</taxon>
        <taxon>Ecdysozoa</taxon>
        <taxon>Arthropoda</taxon>
        <taxon>Crustacea</taxon>
        <taxon>Branchiopoda</taxon>
        <taxon>Diplostraca</taxon>
        <taxon>Cladocera</taxon>
        <taxon>Anomopoda</taxon>
        <taxon>Daphniidae</taxon>
        <taxon>Daphnia</taxon>
    </lineage>
</organism>
<sequence length="90" mass="10195">MASVFEFRATRNSGPNAPMFLLFAVAGLKGLHALSYFNDLVRALSLRVSPADVFVYLLRKWTVVSSSRRELMVDPYSDDRIKKKKKEASL</sequence>
<dbReference type="EMBL" id="JAOYFB010000036">
    <property type="protein sequence ID" value="KAK4018300.1"/>
    <property type="molecule type" value="Genomic_DNA"/>
</dbReference>
<proteinExistence type="predicted"/>
<reference evidence="1 2" key="1">
    <citation type="journal article" date="2023" name="Nucleic Acids Res.">
        <title>The hologenome of Daphnia magna reveals possible DNA methylation and microbiome-mediated evolution of the host genome.</title>
        <authorList>
            <person name="Chaturvedi A."/>
            <person name="Li X."/>
            <person name="Dhandapani V."/>
            <person name="Marshall H."/>
            <person name="Kissane S."/>
            <person name="Cuenca-Cambronero M."/>
            <person name="Asole G."/>
            <person name="Calvet F."/>
            <person name="Ruiz-Romero M."/>
            <person name="Marangio P."/>
            <person name="Guigo R."/>
            <person name="Rago D."/>
            <person name="Mirbahai L."/>
            <person name="Eastwood N."/>
            <person name="Colbourne J.K."/>
            <person name="Zhou J."/>
            <person name="Mallon E."/>
            <person name="Orsini L."/>
        </authorList>
    </citation>
    <scope>NUCLEOTIDE SEQUENCE [LARGE SCALE GENOMIC DNA]</scope>
    <source>
        <strain evidence="1">LRV0_1</strain>
    </source>
</reference>
<evidence type="ECO:0000313" key="2">
    <source>
        <dbReference type="Proteomes" id="UP001234178"/>
    </source>
</evidence>
<gene>
    <name evidence="1" type="ORF">OUZ56_000361</name>
</gene>
<protein>
    <submittedName>
        <fullName evidence="1">Uncharacterized protein</fullName>
    </submittedName>
</protein>
<name>A0ABQ9ZZG6_9CRUS</name>
<dbReference type="Proteomes" id="UP001234178">
    <property type="component" value="Unassembled WGS sequence"/>
</dbReference>
<accession>A0ABQ9ZZG6</accession>
<keyword evidence="2" id="KW-1185">Reference proteome</keyword>
<comment type="caution">
    <text evidence="1">The sequence shown here is derived from an EMBL/GenBank/DDBJ whole genome shotgun (WGS) entry which is preliminary data.</text>
</comment>